<dbReference type="GO" id="GO:0016020">
    <property type="term" value="C:membrane"/>
    <property type="evidence" value="ECO:0007669"/>
    <property type="project" value="InterPro"/>
</dbReference>
<feature type="compositionally biased region" description="Pro residues" evidence="1">
    <location>
        <begin position="131"/>
        <end position="141"/>
    </location>
</feature>
<dbReference type="GO" id="GO:0008021">
    <property type="term" value="C:synaptic vesicle"/>
    <property type="evidence" value="ECO:0007669"/>
    <property type="project" value="InterPro"/>
</dbReference>
<organism evidence="2 3">
    <name type="scientific">Canis lupus familiaris</name>
    <name type="common">Dog</name>
    <name type="synonym">Canis familiaris</name>
    <dbReference type="NCBI Taxonomy" id="9615"/>
    <lineage>
        <taxon>Eukaryota</taxon>
        <taxon>Metazoa</taxon>
        <taxon>Chordata</taxon>
        <taxon>Craniata</taxon>
        <taxon>Vertebrata</taxon>
        <taxon>Euteleostomi</taxon>
        <taxon>Mammalia</taxon>
        <taxon>Eutheria</taxon>
        <taxon>Laurasiatheria</taxon>
        <taxon>Carnivora</taxon>
        <taxon>Caniformia</taxon>
        <taxon>Canidae</taxon>
        <taxon>Canis</taxon>
    </lineage>
</organism>
<name>A0A8C0SR63_CANLF</name>
<feature type="compositionally biased region" description="Low complexity" evidence="1">
    <location>
        <begin position="142"/>
        <end position="151"/>
    </location>
</feature>
<accession>A0A8C0SR63</accession>
<sequence length="306" mass="31938">MTPLGPWTTFKMTGSRALAASVGPAGPLVLGKAPRPRVLGCAPAPALPRRTRAAPDASRLALVFGGPRTSRTSPGKGRVPFSYLQPLLAPWNPAAHAASRLFPPSAPQVFPEPEGAGARCRACPEPRARPRPPPAPRPRAPPAAAGQWQPSPGAPPPAPSPPPRRLRSQPGRAGFAERTASRASASPRGPRAARASPPGRCPPPSFWPRGRLGGAPRTSSGGEKRSARARAMDPVSQLASAGTFRALKEPLAFLRALELLFAIFAFATCGGYSGGLRLSVDCVNKTESNLSIDIAFAYPFRTSSSP</sequence>
<feature type="compositionally biased region" description="Pro residues" evidence="1">
    <location>
        <begin position="152"/>
        <end position="163"/>
    </location>
</feature>
<evidence type="ECO:0000313" key="2">
    <source>
        <dbReference type="Ensembl" id="ENSCAFP00040025552.1"/>
    </source>
</evidence>
<reference evidence="2" key="2">
    <citation type="submission" date="2025-08" db="UniProtKB">
        <authorList>
            <consortium name="Ensembl"/>
        </authorList>
    </citation>
    <scope>IDENTIFICATION</scope>
</reference>
<dbReference type="PRINTS" id="PR00220">
    <property type="entry name" value="SYNAPTOPHYSN"/>
</dbReference>
<gene>
    <name evidence="2" type="primary">SYNPR</name>
</gene>
<dbReference type="AlphaFoldDB" id="A0A8C0SR63"/>
<dbReference type="PANTHER" id="PTHR10306:SF16">
    <property type="entry name" value="SYNAPTOPORIN"/>
    <property type="match status" value="1"/>
</dbReference>
<dbReference type="PANTHER" id="PTHR10306">
    <property type="entry name" value="SYNAPTOPHYSIN"/>
    <property type="match status" value="1"/>
</dbReference>
<evidence type="ECO:0000313" key="3">
    <source>
        <dbReference type="Proteomes" id="UP000694542"/>
    </source>
</evidence>
<dbReference type="OrthoDB" id="10006326at2759"/>
<dbReference type="Ensembl" id="ENSCAFT00040029416.1">
    <property type="protein sequence ID" value="ENSCAFP00040025552.1"/>
    <property type="gene ID" value="ENSCAFG00040015844.1"/>
</dbReference>
<proteinExistence type="predicted"/>
<feature type="region of interest" description="Disordered" evidence="1">
    <location>
        <begin position="106"/>
        <end position="231"/>
    </location>
</feature>
<feature type="compositionally biased region" description="Low complexity" evidence="1">
    <location>
        <begin position="181"/>
        <end position="198"/>
    </location>
</feature>
<dbReference type="Proteomes" id="UP000694542">
    <property type="component" value="Chromosome 20"/>
</dbReference>
<dbReference type="InterPro" id="IPR001285">
    <property type="entry name" value="Synaptophysin/porin"/>
</dbReference>
<dbReference type="PROSITE" id="PS00604">
    <property type="entry name" value="SYNAPTOP"/>
    <property type="match status" value="1"/>
</dbReference>
<protein>
    <submittedName>
        <fullName evidence="2">Synaptoporin</fullName>
    </submittedName>
</protein>
<evidence type="ECO:0000256" key="1">
    <source>
        <dbReference type="SAM" id="MobiDB-lite"/>
    </source>
</evidence>
<reference evidence="2" key="1">
    <citation type="submission" date="2018-10" db="EMBL/GenBank/DDBJ databases">
        <title>De novo assembly of a Great Dane genome.</title>
        <authorList>
            <person name="Kidd J.M."/>
            <person name="Pendleton A.L."/>
            <person name="Shen F."/>
            <person name="Emery S."/>
        </authorList>
    </citation>
    <scope>NUCLEOTIDE SEQUENCE [LARGE SCALE GENOMIC DNA]</scope>
    <source>
        <strain evidence="2">Great Dane</strain>
    </source>
</reference>